<dbReference type="SUPFAM" id="SSF51161">
    <property type="entry name" value="Trimeric LpxA-like enzymes"/>
    <property type="match status" value="1"/>
</dbReference>
<proteinExistence type="inferred from homology"/>
<dbReference type="Pfam" id="PF00132">
    <property type="entry name" value="Hexapep"/>
    <property type="match status" value="1"/>
</dbReference>
<keyword evidence="2 3" id="KW-0808">Transferase</keyword>
<dbReference type="InterPro" id="IPR001451">
    <property type="entry name" value="Hexapep"/>
</dbReference>
<evidence type="ECO:0000256" key="2">
    <source>
        <dbReference type="ARBA" id="ARBA00022679"/>
    </source>
</evidence>
<dbReference type="Gene3D" id="2.160.10.10">
    <property type="entry name" value="Hexapeptide repeat proteins"/>
    <property type="match status" value="1"/>
</dbReference>
<dbReference type="Proteomes" id="UP000294772">
    <property type="component" value="Unassembled WGS sequence"/>
</dbReference>
<keyword evidence="3" id="KW-0012">Acyltransferase</keyword>
<dbReference type="InterPro" id="IPR011004">
    <property type="entry name" value="Trimer_LpxA-like_sf"/>
</dbReference>
<dbReference type="EMBL" id="PSNY01000002">
    <property type="protein sequence ID" value="PPE71266.1"/>
    <property type="molecule type" value="Genomic_DNA"/>
</dbReference>
<dbReference type="GO" id="GO:0008374">
    <property type="term" value="F:O-acyltransferase activity"/>
    <property type="evidence" value="ECO:0007669"/>
    <property type="project" value="TreeGrafter"/>
</dbReference>
<comment type="similarity">
    <text evidence="1">Belongs to the transferase hexapeptide repeat family.</text>
</comment>
<dbReference type="CDD" id="cd04647">
    <property type="entry name" value="LbH_MAT_like"/>
    <property type="match status" value="1"/>
</dbReference>
<reference evidence="3 5" key="1">
    <citation type="submission" date="2018-02" db="EMBL/GenBank/DDBJ databases">
        <title>Reclassifiation of [Polyangium] brachysporum DSM 7029 as Guopingzhaonella breviflexa gen. nov., sp. nov., a member of the family Comamonadaceae.</title>
        <authorList>
            <person name="Tang B."/>
        </authorList>
    </citation>
    <scope>NUCLEOTIDE SEQUENCE [LARGE SCALE GENOMIC DNA]</scope>
    <source>
        <strain evidence="3 5">DSM 15344</strain>
    </source>
</reference>
<name>A0A2S5T8J2_9BURK</name>
<evidence type="ECO:0000313" key="6">
    <source>
        <dbReference type="Proteomes" id="UP000294772"/>
    </source>
</evidence>
<evidence type="ECO:0000313" key="3">
    <source>
        <dbReference type="EMBL" id="PPE71266.1"/>
    </source>
</evidence>
<protein>
    <submittedName>
        <fullName evidence="3">Acyltransferase</fullName>
    </submittedName>
    <submittedName>
        <fullName evidence="4">Transferase family hexapeptide repeat protein</fullName>
    </submittedName>
</protein>
<reference evidence="4 6" key="2">
    <citation type="submission" date="2019-03" db="EMBL/GenBank/DDBJ databases">
        <title>Genomic Encyclopedia of Type Strains, Phase IV (KMG-IV): sequencing the most valuable type-strain genomes for metagenomic binning, comparative biology and taxonomic classification.</title>
        <authorList>
            <person name="Goeker M."/>
        </authorList>
    </citation>
    <scope>NUCLEOTIDE SEQUENCE [LARGE SCALE GENOMIC DNA]</scope>
    <source>
        <strain evidence="4 6">DSM 15264</strain>
    </source>
</reference>
<dbReference type="AlphaFoldDB" id="A0A2S5T8J2"/>
<dbReference type="PANTHER" id="PTHR23416">
    <property type="entry name" value="SIALIC ACID SYNTHASE-RELATED"/>
    <property type="match status" value="1"/>
</dbReference>
<dbReference type="RefSeq" id="WP_104356057.1">
    <property type="nucleotide sequence ID" value="NZ_CP064338.1"/>
</dbReference>
<keyword evidence="5" id="KW-1185">Reference proteome</keyword>
<dbReference type="GO" id="GO:0005829">
    <property type="term" value="C:cytosol"/>
    <property type="evidence" value="ECO:0007669"/>
    <property type="project" value="TreeGrafter"/>
</dbReference>
<dbReference type="InterPro" id="IPR051159">
    <property type="entry name" value="Hexapeptide_acetyltransf"/>
</dbReference>
<dbReference type="PANTHER" id="PTHR23416:SF23">
    <property type="entry name" value="ACETYLTRANSFERASE C18B11.09C-RELATED"/>
    <property type="match status" value="1"/>
</dbReference>
<evidence type="ECO:0000313" key="5">
    <source>
        <dbReference type="Proteomes" id="UP000239406"/>
    </source>
</evidence>
<sequence>MVKSFVHSLLRRLVGPRMLYGYRRADGTWLPHTRISTATELQCPQRLQIEDHVYIGHFNFIDAAGGLAIGEGTQITSHVSVLSHSSHVAARLMGRRYWGHPAPAGMRLAATSIGPYCFIGPGAVIAPGSRLGRGVLVRAHSYVDGEFPDYAIVGGQPARVLGDVREIDAPWLEQHPEAAEHYCGIGWQQARR</sequence>
<comment type="caution">
    <text evidence="3">The sequence shown here is derived from an EMBL/GenBank/DDBJ whole genome shotgun (WGS) entry which is preliminary data.</text>
</comment>
<dbReference type="OrthoDB" id="9801697at2"/>
<accession>A0A2S5T8J2</accession>
<dbReference type="EMBL" id="SLXF01000007">
    <property type="protein sequence ID" value="TCP06225.1"/>
    <property type="molecule type" value="Genomic_DNA"/>
</dbReference>
<evidence type="ECO:0000313" key="4">
    <source>
        <dbReference type="EMBL" id="TCP06225.1"/>
    </source>
</evidence>
<dbReference type="Proteomes" id="UP000239406">
    <property type="component" value="Unassembled WGS sequence"/>
</dbReference>
<organism evidence="3 5">
    <name type="scientific">Caldimonas thermodepolymerans</name>
    <dbReference type="NCBI Taxonomy" id="215580"/>
    <lineage>
        <taxon>Bacteria</taxon>
        <taxon>Pseudomonadati</taxon>
        <taxon>Pseudomonadota</taxon>
        <taxon>Betaproteobacteria</taxon>
        <taxon>Burkholderiales</taxon>
        <taxon>Sphaerotilaceae</taxon>
        <taxon>Caldimonas</taxon>
    </lineage>
</organism>
<evidence type="ECO:0000256" key="1">
    <source>
        <dbReference type="ARBA" id="ARBA00007274"/>
    </source>
</evidence>
<gene>
    <name evidence="3" type="ORF">C1702_02260</name>
    <name evidence="4" type="ORF">EV676_10796</name>
</gene>